<dbReference type="KEGG" id="vg:80004657"/>
<accession>A0A6B9LCQ8</accession>
<protein>
    <submittedName>
        <fullName evidence="1">Uncharacterized protein</fullName>
    </submittedName>
</protein>
<reference evidence="1 2" key="1">
    <citation type="submission" date="2019-12" db="EMBL/GenBank/DDBJ databases">
        <authorList>
            <person name="Kistler A.K."/>
            <person name="Garlena R.A."/>
            <person name="Russell D.A."/>
            <person name="Pope W.H."/>
            <person name="Jacobs-Sera D."/>
            <person name="Hatfull G.F."/>
        </authorList>
    </citation>
    <scope>NUCLEOTIDE SEQUENCE [LARGE SCALE GENOMIC DNA]</scope>
</reference>
<evidence type="ECO:0000313" key="1">
    <source>
        <dbReference type="EMBL" id="QHB37081.1"/>
    </source>
</evidence>
<keyword evidence="2" id="KW-1185">Reference proteome</keyword>
<evidence type="ECO:0000313" key="2">
    <source>
        <dbReference type="Proteomes" id="UP000465091"/>
    </source>
</evidence>
<dbReference type="EMBL" id="MN813682">
    <property type="protein sequence ID" value="QHB37081.1"/>
    <property type="molecule type" value="Genomic_DNA"/>
</dbReference>
<dbReference type="Proteomes" id="UP000465091">
    <property type="component" value="Segment"/>
</dbReference>
<gene>
    <name evidence="1" type="primary">88</name>
    <name evidence="1" type="ORF">SEA_MATZAH_88</name>
</gene>
<name>A0A6B9LCQ8_9CAUD</name>
<dbReference type="RefSeq" id="YP_010750998.1">
    <property type="nucleotide sequence ID" value="NC_073364.1"/>
</dbReference>
<proteinExistence type="predicted"/>
<organism evidence="1 2">
    <name type="scientific">Microbacterium phage Matzah</name>
    <dbReference type="NCBI Taxonomy" id="2686228"/>
    <lineage>
        <taxon>Viruses</taxon>
        <taxon>Duplodnaviria</taxon>
        <taxon>Heunggongvirae</taxon>
        <taxon>Uroviricota</taxon>
        <taxon>Caudoviricetes</taxon>
        <taxon>Kutznervirinae</taxon>
        <taxon>Mementomorivirus</taxon>
        <taxon>Mementomorivirus matzah</taxon>
    </lineage>
</organism>
<dbReference type="GeneID" id="80004657"/>
<sequence>MRGPMTADERALIAEARAFRSGTAGNHLDTRLADALEARLNTPGRWYYGAVMSDPGETLEIASSGSAWHYEPYRTLEAVRDDWPDREYVRSWHPSAQDWEPVP</sequence>